<name>A0A8J3MDK1_9RHOB</name>
<gene>
    <name evidence="2" type="ORF">GCM10010961_21840</name>
</gene>
<protein>
    <submittedName>
        <fullName evidence="2">Uncharacterized protein</fullName>
    </submittedName>
</protein>
<keyword evidence="1" id="KW-1133">Transmembrane helix</keyword>
<evidence type="ECO:0000313" key="2">
    <source>
        <dbReference type="EMBL" id="GHG90838.1"/>
    </source>
</evidence>
<comment type="caution">
    <text evidence="2">The sequence shown here is derived from an EMBL/GenBank/DDBJ whole genome shotgun (WGS) entry which is preliminary data.</text>
</comment>
<reference evidence="2" key="2">
    <citation type="submission" date="2020-09" db="EMBL/GenBank/DDBJ databases">
        <authorList>
            <person name="Sun Q."/>
            <person name="Zhou Y."/>
        </authorList>
    </citation>
    <scope>NUCLEOTIDE SEQUENCE</scope>
    <source>
        <strain evidence="2">CGMCC 1.7081</strain>
    </source>
</reference>
<sequence length="60" mass="6319">MQVEIAKAGSAGNRGLLLLLAAVNFLVLLDVTIINVALPSIGREFTAGAPRCNGWSRAIR</sequence>
<dbReference type="AlphaFoldDB" id="A0A8J3MDK1"/>
<feature type="transmembrane region" description="Helical" evidence="1">
    <location>
        <begin position="16"/>
        <end position="38"/>
    </location>
</feature>
<accession>A0A8J3MDK1</accession>
<evidence type="ECO:0000256" key="1">
    <source>
        <dbReference type="SAM" id="Phobius"/>
    </source>
</evidence>
<proteinExistence type="predicted"/>
<keyword evidence="1" id="KW-0472">Membrane</keyword>
<dbReference type="RefSeq" id="WP_051312369.1">
    <property type="nucleotide sequence ID" value="NZ_BNAP01000007.1"/>
</dbReference>
<keyword evidence="1" id="KW-0812">Transmembrane</keyword>
<reference evidence="2" key="1">
    <citation type="journal article" date="2014" name="Int. J. Syst. Evol. Microbiol.">
        <title>Complete genome sequence of Corynebacterium casei LMG S-19264T (=DSM 44701T), isolated from a smear-ripened cheese.</title>
        <authorList>
            <consortium name="US DOE Joint Genome Institute (JGI-PGF)"/>
            <person name="Walter F."/>
            <person name="Albersmeier A."/>
            <person name="Kalinowski J."/>
            <person name="Ruckert C."/>
        </authorList>
    </citation>
    <scope>NUCLEOTIDE SEQUENCE</scope>
    <source>
        <strain evidence="2">CGMCC 1.7081</strain>
    </source>
</reference>
<dbReference type="Proteomes" id="UP000611500">
    <property type="component" value="Unassembled WGS sequence"/>
</dbReference>
<evidence type="ECO:0000313" key="3">
    <source>
        <dbReference type="Proteomes" id="UP000611500"/>
    </source>
</evidence>
<dbReference type="EMBL" id="BNAP01000007">
    <property type="protein sequence ID" value="GHG90838.1"/>
    <property type="molecule type" value="Genomic_DNA"/>
</dbReference>
<organism evidence="2 3">
    <name type="scientific">Pseudodonghicola xiamenensis</name>
    <dbReference type="NCBI Taxonomy" id="337702"/>
    <lineage>
        <taxon>Bacteria</taxon>
        <taxon>Pseudomonadati</taxon>
        <taxon>Pseudomonadota</taxon>
        <taxon>Alphaproteobacteria</taxon>
        <taxon>Rhodobacterales</taxon>
        <taxon>Paracoccaceae</taxon>
        <taxon>Pseudodonghicola</taxon>
    </lineage>
</organism>
<keyword evidence="3" id="KW-1185">Reference proteome</keyword>